<proteinExistence type="predicted"/>
<dbReference type="AlphaFoldDB" id="A0A4V2LPT8"/>
<dbReference type="OrthoDB" id="6711314at2"/>
<evidence type="ECO:0000313" key="1">
    <source>
        <dbReference type="EMBL" id="TCB59150.1"/>
    </source>
</evidence>
<dbReference type="Gene3D" id="1.25.40.10">
    <property type="entry name" value="Tetratricopeptide repeat domain"/>
    <property type="match status" value="1"/>
</dbReference>
<protein>
    <submittedName>
        <fullName evidence="1">Tetratricopeptide repeat protein</fullName>
    </submittedName>
</protein>
<accession>A0A4V2LPT8</accession>
<dbReference type="SUPFAM" id="SSF48452">
    <property type="entry name" value="TPR-like"/>
    <property type="match status" value="1"/>
</dbReference>
<dbReference type="Proteomes" id="UP000291380">
    <property type="component" value="Unassembled WGS sequence"/>
</dbReference>
<gene>
    <name evidence="1" type="ORF">E0H85_09055</name>
</gene>
<reference evidence="1 2" key="1">
    <citation type="submission" date="2019-02" db="EMBL/GenBank/DDBJ databases">
        <title>High diversity of culturable Acinetobacter species in natural soil and water ecosystems.</title>
        <authorList>
            <person name="Radolfova-Krizova L."/>
            <person name="Nemec A."/>
        </authorList>
    </citation>
    <scope>NUCLEOTIDE SEQUENCE [LARGE SCALE GENOMIC DNA]</scope>
    <source>
        <strain evidence="1 2">ANC 4281</strain>
    </source>
</reference>
<evidence type="ECO:0000313" key="2">
    <source>
        <dbReference type="Proteomes" id="UP000291380"/>
    </source>
</evidence>
<name>A0A4V2LPT8_9GAMM</name>
<dbReference type="RefSeq" id="WP_131271271.1">
    <property type="nucleotide sequence ID" value="NZ_SJOA01000009.1"/>
</dbReference>
<organism evidence="1 2">
    <name type="scientific">Acinetobacter terrae</name>
    <dbReference type="NCBI Taxonomy" id="2731247"/>
    <lineage>
        <taxon>Bacteria</taxon>
        <taxon>Pseudomonadati</taxon>
        <taxon>Pseudomonadota</taxon>
        <taxon>Gammaproteobacteria</taxon>
        <taxon>Moraxellales</taxon>
        <taxon>Moraxellaceae</taxon>
        <taxon>Acinetobacter</taxon>
        <taxon>Acinetobacter Taxon 24</taxon>
    </lineage>
</organism>
<sequence length="188" mass="21125">MNVQFNIYKHWVLGLGLVGLVGCQSLPAPETKEPAKPAPSEKKEIKMPSGVVITPYDREEIQRKKMQVVVPEQRNTQQFDDGRELPAFKKLMQKTQLAYKQGQWNQAEAAALQAQRLAPQSAETFLYLALVANKKNKPANAEALAQRGLSYAQSNAMKKQLWLVILKAAQQQKDQKTIQQAQKALKTL</sequence>
<comment type="caution">
    <text evidence="1">The sequence shown here is derived from an EMBL/GenBank/DDBJ whole genome shotgun (WGS) entry which is preliminary data.</text>
</comment>
<dbReference type="InterPro" id="IPR011990">
    <property type="entry name" value="TPR-like_helical_dom_sf"/>
</dbReference>
<dbReference type="EMBL" id="SJOA01000009">
    <property type="protein sequence ID" value="TCB59150.1"/>
    <property type="molecule type" value="Genomic_DNA"/>
</dbReference>